<accession>A0A0F8WQ54</accession>
<reference evidence="1" key="1">
    <citation type="journal article" date="2015" name="Nature">
        <title>Complex archaea that bridge the gap between prokaryotes and eukaryotes.</title>
        <authorList>
            <person name="Spang A."/>
            <person name="Saw J.H."/>
            <person name="Jorgensen S.L."/>
            <person name="Zaremba-Niedzwiedzka K."/>
            <person name="Martijn J."/>
            <person name="Lind A.E."/>
            <person name="van Eijk R."/>
            <person name="Schleper C."/>
            <person name="Guy L."/>
            <person name="Ettema T.J."/>
        </authorList>
    </citation>
    <scope>NUCLEOTIDE SEQUENCE</scope>
</reference>
<comment type="caution">
    <text evidence="1">The sequence shown here is derived from an EMBL/GenBank/DDBJ whole genome shotgun (WGS) entry which is preliminary data.</text>
</comment>
<evidence type="ECO:0000313" key="1">
    <source>
        <dbReference type="EMBL" id="KKK50440.1"/>
    </source>
</evidence>
<organism evidence="1">
    <name type="scientific">marine sediment metagenome</name>
    <dbReference type="NCBI Taxonomy" id="412755"/>
    <lineage>
        <taxon>unclassified sequences</taxon>
        <taxon>metagenomes</taxon>
        <taxon>ecological metagenomes</taxon>
    </lineage>
</organism>
<protein>
    <submittedName>
        <fullName evidence="1">Uncharacterized protein</fullName>
    </submittedName>
</protein>
<sequence>NADQYYAGESGDQPLPLQLLTIENLTFAPSQGDSIIVSLSRGDMDWSFNTVAGYNNIAINNPVHLSVGSLEDNNTHYVNSSLINDSDTNPLNDSGPLNTLWRKFNRGVPTMNTYNDYVASSSMFGNSNPIILRSGLVRSHNIFDYDHLTYAYDTFSVESIALPDEYLGQSSEQDHLGGSFRDPRLRSGKFADNNWNIYNVEAVPRSYSNHSYNIGKICNEYYGDFATGTWNLCSPSSDLTISSDFFHDSGSIGTYQGEFTTDIALWDVNDLDDRDYWTNNGASSGGLQAFVGYSTLGTEIQSVNAIDSAPRSRQYTTAMTKNIVFTTGLYSHPERLADYQG</sequence>
<proteinExistence type="predicted"/>
<gene>
    <name evidence="1" type="ORF">LCGC14_3125000</name>
</gene>
<feature type="non-terminal residue" evidence="1">
    <location>
        <position position="1"/>
    </location>
</feature>
<name>A0A0F8WQ54_9ZZZZ</name>
<dbReference type="AlphaFoldDB" id="A0A0F8WQ54"/>
<dbReference type="EMBL" id="LAZR01068022">
    <property type="protein sequence ID" value="KKK50440.1"/>
    <property type="molecule type" value="Genomic_DNA"/>
</dbReference>
<feature type="non-terminal residue" evidence="1">
    <location>
        <position position="341"/>
    </location>
</feature>